<dbReference type="AlphaFoldDB" id="A0AAZ3SKG1"/>
<organism evidence="1 2">
    <name type="scientific">Oncorhynchus tshawytscha</name>
    <name type="common">Chinook salmon</name>
    <name type="synonym">Salmo tshawytscha</name>
    <dbReference type="NCBI Taxonomy" id="74940"/>
    <lineage>
        <taxon>Eukaryota</taxon>
        <taxon>Metazoa</taxon>
        <taxon>Chordata</taxon>
        <taxon>Craniata</taxon>
        <taxon>Vertebrata</taxon>
        <taxon>Euteleostomi</taxon>
        <taxon>Actinopterygii</taxon>
        <taxon>Neopterygii</taxon>
        <taxon>Teleostei</taxon>
        <taxon>Protacanthopterygii</taxon>
        <taxon>Salmoniformes</taxon>
        <taxon>Salmonidae</taxon>
        <taxon>Salmoninae</taxon>
        <taxon>Oncorhynchus</taxon>
    </lineage>
</organism>
<accession>A0AAZ3SKG1</accession>
<reference evidence="1" key="2">
    <citation type="submission" date="2025-08" db="UniProtKB">
        <authorList>
            <consortium name="Ensembl"/>
        </authorList>
    </citation>
    <scope>IDENTIFICATION</scope>
</reference>
<protein>
    <submittedName>
        <fullName evidence="1">Uncharacterized protein</fullName>
    </submittedName>
</protein>
<evidence type="ECO:0000313" key="2">
    <source>
        <dbReference type="Proteomes" id="UP000694402"/>
    </source>
</evidence>
<sequence>MDLCKTATYLQTLHLQSCDLLDVFGENHLFPPGQDDLPEDPVICQQSGGVPQADQMLSFPLQRPAHMDDMRILYKYLKTSLFPRHSEPELAGRDYPLRPEVARNLLHYGRQVLKHPLWSPASLPPSRSPG</sequence>
<evidence type="ECO:0000313" key="1">
    <source>
        <dbReference type="Ensembl" id="ENSOTSP00005153592.1"/>
    </source>
</evidence>
<keyword evidence="2" id="KW-1185">Reference proteome</keyword>
<name>A0AAZ3SKG1_ONCTS</name>
<reference evidence="1" key="3">
    <citation type="submission" date="2025-09" db="UniProtKB">
        <authorList>
            <consortium name="Ensembl"/>
        </authorList>
    </citation>
    <scope>IDENTIFICATION</scope>
</reference>
<reference evidence="2" key="1">
    <citation type="journal article" date="2018" name="PLoS ONE">
        <title>Chinook salmon (Oncorhynchus tshawytscha) genome and transcriptome.</title>
        <authorList>
            <person name="Christensen K.A."/>
            <person name="Leong J.S."/>
            <person name="Sakhrani D."/>
            <person name="Biagi C.A."/>
            <person name="Minkley D.R."/>
            <person name="Withler R.E."/>
            <person name="Rondeau E.B."/>
            <person name="Koop B.F."/>
            <person name="Devlin R.H."/>
        </authorList>
    </citation>
    <scope>NUCLEOTIDE SEQUENCE [LARGE SCALE GENOMIC DNA]</scope>
</reference>
<dbReference type="Proteomes" id="UP000694402">
    <property type="component" value="Unassembled WGS sequence"/>
</dbReference>
<dbReference type="Ensembl" id="ENSOTST00005164566.1">
    <property type="protein sequence ID" value="ENSOTSP00005153592.1"/>
    <property type="gene ID" value="ENSOTSG00005028741.2"/>
</dbReference>
<proteinExistence type="predicted"/>